<evidence type="ECO:0000259" key="1">
    <source>
        <dbReference type="Pfam" id="PF04326"/>
    </source>
</evidence>
<proteinExistence type="predicted"/>
<dbReference type="InterPro" id="IPR038461">
    <property type="entry name" value="Schlafen_AlbA_2_dom_sf"/>
</dbReference>
<accession>A0A6C0AG22</accession>
<dbReference type="Gene3D" id="3.30.950.30">
    <property type="entry name" value="Schlafen, AAA domain"/>
    <property type="match status" value="1"/>
</dbReference>
<dbReference type="InterPro" id="IPR029684">
    <property type="entry name" value="Schlafen"/>
</dbReference>
<evidence type="ECO:0000313" key="2">
    <source>
        <dbReference type="EMBL" id="QHS78325.1"/>
    </source>
</evidence>
<reference evidence="2" key="1">
    <citation type="journal article" date="2020" name="Nature">
        <title>Giant virus diversity and host interactions through global metagenomics.</title>
        <authorList>
            <person name="Schulz F."/>
            <person name="Roux S."/>
            <person name="Paez-Espino D."/>
            <person name="Jungbluth S."/>
            <person name="Walsh D.A."/>
            <person name="Denef V.J."/>
            <person name="McMahon K.D."/>
            <person name="Konstantinidis K.T."/>
            <person name="Eloe-Fadrosh E.A."/>
            <person name="Kyrpides N.C."/>
            <person name="Woyke T."/>
        </authorList>
    </citation>
    <scope>NUCLEOTIDE SEQUENCE</scope>
    <source>
        <strain evidence="2">GVMAG-S-1021933-23</strain>
    </source>
</reference>
<dbReference type="PANTHER" id="PTHR12155:SF41">
    <property type="entry name" value="SCHLAFEN ALBA-2 DOMAIN-CONTAINING PROTEIN"/>
    <property type="match status" value="1"/>
</dbReference>
<feature type="domain" description="Schlafen AlbA-2" evidence="1">
    <location>
        <begin position="17"/>
        <end position="145"/>
    </location>
</feature>
<dbReference type="InterPro" id="IPR007421">
    <property type="entry name" value="Schlafen_AlbA_2_dom"/>
</dbReference>
<dbReference type="EMBL" id="MN740596">
    <property type="protein sequence ID" value="QHS78325.1"/>
    <property type="molecule type" value="Genomic_DNA"/>
</dbReference>
<dbReference type="PANTHER" id="PTHR12155">
    <property type="entry name" value="SCHLAFEN"/>
    <property type="match status" value="1"/>
</dbReference>
<protein>
    <recommendedName>
        <fullName evidence="1">Schlafen AlbA-2 domain-containing protein</fullName>
    </recommendedName>
</protein>
<sequence>MSLPKTWIYDSIFPFPEDDRFEYKCYKSIDTKNIAKTLARTVCAFMNNGYGSIIIGIEDDSLKIKGVEATSKQIDTFKLTIDSIIGNNFIIATNGEYIDPKSIVVTINKIEGSNNIMCIVECTGKENTEYQLMNGEKILRLNASNYSVREPKFFSQHDIDLMTSNSNRKIEEMIDQNSQYINAIKEHYEKEINKQKIHIEEQNKIIEEIIKSVNNNIHKKEKIKYFFGI</sequence>
<dbReference type="SUPFAM" id="SSF69989">
    <property type="entry name" value="C-terminal domain of PLC-beta"/>
    <property type="match status" value="1"/>
</dbReference>
<organism evidence="2">
    <name type="scientific">viral metagenome</name>
    <dbReference type="NCBI Taxonomy" id="1070528"/>
    <lineage>
        <taxon>unclassified sequences</taxon>
        <taxon>metagenomes</taxon>
        <taxon>organismal metagenomes</taxon>
    </lineage>
</organism>
<dbReference type="Pfam" id="PF04326">
    <property type="entry name" value="SLFN_AlbA_2"/>
    <property type="match status" value="1"/>
</dbReference>
<name>A0A6C0AG22_9ZZZZ</name>
<dbReference type="AlphaFoldDB" id="A0A6C0AG22"/>